<evidence type="ECO:0000313" key="3">
    <source>
        <dbReference type="Proteomes" id="UP000694044"/>
    </source>
</evidence>
<protein>
    <submittedName>
        <fullName evidence="2">Uncharacterized protein</fullName>
    </submittedName>
</protein>
<feature type="compositionally biased region" description="Polar residues" evidence="1">
    <location>
        <begin position="169"/>
        <end position="180"/>
    </location>
</feature>
<dbReference type="Proteomes" id="UP000694044">
    <property type="component" value="Unassembled WGS sequence"/>
</dbReference>
<organism evidence="2 3">
    <name type="scientific">Phytophthora pseudosyringae</name>
    <dbReference type="NCBI Taxonomy" id="221518"/>
    <lineage>
        <taxon>Eukaryota</taxon>
        <taxon>Sar</taxon>
        <taxon>Stramenopiles</taxon>
        <taxon>Oomycota</taxon>
        <taxon>Peronosporomycetes</taxon>
        <taxon>Peronosporales</taxon>
        <taxon>Peronosporaceae</taxon>
        <taxon>Phytophthora</taxon>
    </lineage>
</organism>
<reference evidence="2" key="1">
    <citation type="submission" date="2021-02" db="EMBL/GenBank/DDBJ databases">
        <authorList>
            <person name="Palmer J.M."/>
        </authorList>
    </citation>
    <scope>NUCLEOTIDE SEQUENCE</scope>
    <source>
        <strain evidence="2">SCRP734</strain>
    </source>
</reference>
<proteinExistence type="predicted"/>
<keyword evidence="3" id="KW-1185">Reference proteome</keyword>
<sequence>MSNVTSWTETEVNTFVQAWSEVETKYPTLRCPRGAPSFDSKLYALFSKRCAFSRSPTAVNRMKYRMRTFVLFVHQFDEERRQDGGRSWFDLSAAERELRRVMLPPKVRGLTSSVNQEAFARLMKMERVQRWLGEGHASVDEKLQQQDQVLQSGSSFLSPPSPNAGQEFVTPSNSTTLGTQQGSGNGEGQLSVAAPRCSHNSSCSSISSGGDDGLPAFVSGKDPPSTLPSPTEFRGKIQQSKTDPEIRGKIKHRDCSVLLENMMKLQDTKMRRAASKLRADIEREIQRSSEMLHSIISNQFEDPESSGDVAFMTKVLNMQRQQVCERFDEFEEKRNHDEAANRSLLG</sequence>
<dbReference type="AlphaFoldDB" id="A0A8T1VAN2"/>
<feature type="compositionally biased region" description="Polar residues" evidence="1">
    <location>
        <begin position="147"/>
        <end position="158"/>
    </location>
</feature>
<feature type="region of interest" description="Disordered" evidence="1">
    <location>
        <begin position="147"/>
        <end position="245"/>
    </location>
</feature>
<evidence type="ECO:0000256" key="1">
    <source>
        <dbReference type="SAM" id="MobiDB-lite"/>
    </source>
</evidence>
<accession>A0A8T1VAN2</accession>
<comment type="caution">
    <text evidence="2">The sequence shown here is derived from an EMBL/GenBank/DDBJ whole genome shotgun (WGS) entry which is preliminary data.</text>
</comment>
<evidence type="ECO:0000313" key="2">
    <source>
        <dbReference type="EMBL" id="KAG7376604.1"/>
    </source>
</evidence>
<feature type="compositionally biased region" description="Low complexity" evidence="1">
    <location>
        <begin position="198"/>
        <end position="208"/>
    </location>
</feature>
<name>A0A8T1VAN2_9STRA</name>
<dbReference type="EMBL" id="JAGDFM010000658">
    <property type="protein sequence ID" value="KAG7376604.1"/>
    <property type="molecule type" value="Genomic_DNA"/>
</dbReference>
<gene>
    <name evidence="2" type="ORF">PHYPSEUDO_013043</name>
</gene>
<dbReference type="OrthoDB" id="113985at2759"/>